<evidence type="ECO:0000256" key="2">
    <source>
        <dbReference type="ARBA" id="ARBA00008072"/>
    </source>
</evidence>
<dbReference type="SUPFAM" id="SSF50129">
    <property type="entry name" value="GroES-like"/>
    <property type="match status" value="1"/>
</dbReference>
<proteinExistence type="inferred from homology"/>
<protein>
    <submittedName>
        <fullName evidence="6">Zinc-binding alcohol dehydrogenase</fullName>
    </submittedName>
</protein>
<reference evidence="6 7" key="1">
    <citation type="submission" date="2023-08" db="EMBL/GenBank/DDBJ databases">
        <title>Transcriptome Analysis of Halomonas alkalicola CICC 11012s to Identify the Genes Involved in Alkaline Tolerances.</title>
        <authorList>
            <person name="Zhai L."/>
        </authorList>
    </citation>
    <scope>NUCLEOTIDE SEQUENCE [LARGE SCALE GENOMIC DNA]</scope>
    <source>
        <strain evidence="6 7">CICC 11012s</strain>
    </source>
</reference>
<name>A0ABY9H7I9_9GAMM</name>
<evidence type="ECO:0000256" key="5">
    <source>
        <dbReference type="ARBA" id="ARBA00023002"/>
    </source>
</evidence>
<dbReference type="CDD" id="cd08255">
    <property type="entry name" value="2-desacetyl-2-hydroxyethyl_bacteriochlorophyllide_like"/>
    <property type="match status" value="1"/>
</dbReference>
<sequence length="342" mass="36424">MSVDTATAFWTLAPGHGELRAEPLPAAGEGEVRVRALFGGISRGTEALVFQGRVPESERQRMRAPFQVGDFPWPVKYGYVSVGGVEAGPAALLGREVFCLHPHQDRYVVPAASVTPLPAGLPAARAVLAANMETALNGCWDAEPRLGDRIAVIGAGVVGALVAWLCAAIPGTRVRLVDVSPGRAELARALGVDFCLAGEAPGDNDLVIHASGNPEGLRQALALAGDEARVVEMSWYGDREASLPLGEAFHSRRLKLIGSQVGRLPAERMPRWGHARRLALALELLRDSRLDALISGESDFSELPALMPRLAAGAGEVLCHRLRYASPDRFDADGSESDRLEP</sequence>
<dbReference type="RefSeq" id="WP_305502657.1">
    <property type="nucleotide sequence ID" value="NZ_CP131913.1"/>
</dbReference>
<comment type="cofactor">
    <cofactor evidence="1">
        <name>Zn(2+)</name>
        <dbReference type="ChEBI" id="CHEBI:29105"/>
    </cofactor>
</comment>
<dbReference type="Proteomes" id="UP001235344">
    <property type="component" value="Chromosome"/>
</dbReference>
<accession>A0ABY9H7I9</accession>
<dbReference type="Gene3D" id="3.90.180.10">
    <property type="entry name" value="Medium-chain alcohol dehydrogenases, catalytic domain"/>
    <property type="match status" value="1"/>
</dbReference>
<dbReference type="PANTHER" id="PTHR43350">
    <property type="entry name" value="NAD-DEPENDENT ALCOHOL DEHYDROGENASE"/>
    <property type="match status" value="1"/>
</dbReference>
<dbReference type="EMBL" id="CP131913">
    <property type="protein sequence ID" value="WLI74379.1"/>
    <property type="molecule type" value="Genomic_DNA"/>
</dbReference>
<dbReference type="SUPFAM" id="SSF51735">
    <property type="entry name" value="NAD(P)-binding Rossmann-fold domains"/>
    <property type="match status" value="1"/>
</dbReference>
<dbReference type="InterPro" id="IPR036291">
    <property type="entry name" value="NAD(P)-bd_dom_sf"/>
</dbReference>
<comment type="similarity">
    <text evidence="2">Belongs to the zinc-containing alcohol dehydrogenase family.</text>
</comment>
<dbReference type="PANTHER" id="PTHR43350:SF19">
    <property type="entry name" value="D-GULOSIDE 3-DEHYDROGENASE"/>
    <property type="match status" value="1"/>
</dbReference>
<evidence type="ECO:0000313" key="6">
    <source>
        <dbReference type="EMBL" id="WLI74379.1"/>
    </source>
</evidence>
<dbReference type="Gene3D" id="3.40.50.720">
    <property type="entry name" value="NAD(P)-binding Rossmann-like Domain"/>
    <property type="match status" value="1"/>
</dbReference>
<evidence type="ECO:0000313" key="7">
    <source>
        <dbReference type="Proteomes" id="UP001235344"/>
    </source>
</evidence>
<keyword evidence="7" id="KW-1185">Reference proteome</keyword>
<keyword evidence="3" id="KW-0479">Metal-binding</keyword>
<evidence type="ECO:0000256" key="3">
    <source>
        <dbReference type="ARBA" id="ARBA00022723"/>
    </source>
</evidence>
<keyword evidence="5" id="KW-0560">Oxidoreductase</keyword>
<organism evidence="6 7">
    <name type="scientific">Halomonas alkalicola</name>
    <dbReference type="NCBI Taxonomy" id="1930622"/>
    <lineage>
        <taxon>Bacteria</taxon>
        <taxon>Pseudomonadati</taxon>
        <taxon>Pseudomonadota</taxon>
        <taxon>Gammaproteobacteria</taxon>
        <taxon>Oceanospirillales</taxon>
        <taxon>Halomonadaceae</taxon>
        <taxon>Halomonas</taxon>
    </lineage>
</organism>
<dbReference type="InterPro" id="IPR011032">
    <property type="entry name" value="GroES-like_sf"/>
</dbReference>
<gene>
    <name evidence="6" type="ORF">B6N23_05580</name>
</gene>
<keyword evidence="4" id="KW-0862">Zinc</keyword>
<evidence type="ECO:0000256" key="1">
    <source>
        <dbReference type="ARBA" id="ARBA00001947"/>
    </source>
</evidence>
<evidence type="ECO:0000256" key="4">
    <source>
        <dbReference type="ARBA" id="ARBA00022833"/>
    </source>
</evidence>